<dbReference type="InterPro" id="IPR005053">
    <property type="entry name" value="MobA_MobL"/>
</dbReference>
<accession>A0A1M6RHN7</accession>
<dbReference type="NCBIfam" id="NF010464">
    <property type="entry name" value="PRK13889.1"/>
    <property type="match status" value="1"/>
</dbReference>
<feature type="region of interest" description="Disordered" evidence="3">
    <location>
        <begin position="515"/>
        <end position="534"/>
    </location>
</feature>
<comment type="similarity">
    <text evidence="1">Belongs to the MobA/MobL family.</text>
</comment>
<dbReference type="Pfam" id="PF03389">
    <property type="entry name" value="MobA_MobL"/>
    <property type="match status" value="1"/>
</dbReference>
<name>A0A1M6RHN7_9PROT</name>
<sequence>MSHDFTAKAGVVHAEVLLPEGAPSSWSDRGTLWNAVEAGERRKDAQLAREVEFALPRELSQAEGVALAQDFVRQHFVSRGMVADLCVHAPMGEDGEAKPHAHVLLTLRRAGPEGFGPKERGWNETALLREWRKGWAELANARLAELGYDARIDHRSLAAQGIGLEPQHKVGPAGMRRVARGEEAERRAEHDAIARRNGERLLAEPERALEILTHQQSTFTQHDLARLVARHTDGAEQFGQVLARVEASPELVRLGRDGRGQERLTTRAMLETERRLERDALALAGTARHRVGASGKRTATLEAKGAGITLSGEQEAALGRVLEARDLVAVVGTAGAGKSTLLASARAAWEREGLTVRGAALSGIAAENLETGSSIPSRTITSLEHAWERGRDALGPRDVLVVDEAGLVGSRQLGRVLAHAREAGAKVVLVGDAKQLQAIEAGAAFRAVVERVGAAEVTAVRRQREGWQREATGKLATGRTTAALERYEAAGMVREHGTAEEARAALVAGWMAARQGRGTEPGRGDSGDPASTTPSQVMLAHTRADVADLNARARAALREAGTLAGEDHRLETARGPQDFAIGERVMFLRNERSLGVKNGTLGTLVRVEGVAADGSDVRLAVRLDGREGVGSGREVAFQLRDYGELAPGYATTVHKAQGVTVDRAHVLATPGMDRHMAYVALTRHRDGVVLHWSREEHGGREHLVRALSRERAKDTSLDYGMAEERRALRPTLEQAQARAAVGYAERRGLHPLGPASGIVVARPEMVRQGGSAPDRGEEHPRPLLAAHHSLDGRDSLGRGTTPAEVAAAAGRDPAVLQEVRDRGQWLALAYRDPGAAEAGLVALVREEGGDLRVASQRLQEAGPEALGPLRGRDGLFAGSTTKQERVAALEAARAVPGSLAREARARERAGGVYVAAVEAQRGRDAVEVPGLSRAAWAAVEAVERARGGQPARDGEGQGSARDYWAGVSGAGAGSAAVAEAWRREVLEQPKVARELRAVSEAAERRLGQEGMQDAGRSAGTALATDGPGRRDRLAEVGRVVSVSCNGSLAKNAQERAQARQHDAEQQRLGIRRGYGIGM</sequence>
<feature type="domain" description="MobA/MobL protein" evidence="4">
    <location>
        <begin position="2"/>
        <end position="174"/>
    </location>
</feature>
<dbReference type="InterPro" id="IPR014136">
    <property type="entry name" value="TraA_Ti"/>
</dbReference>
<keyword evidence="6" id="KW-1185">Reference proteome</keyword>
<evidence type="ECO:0000256" key="3">
    <source>
        <dbReference type="SAM" id="MobiDB-lite"/>
    </source>
</evidence>
<dbReference type="Gene3D" id="3.40.50.300">
    <property type="entry name" value="P-loop containing nucleotide triphosphate hydrolases"/>
    <property type="match status" value="2"/>
</dbReference>
<evidence type="ECO:0000313" key="5">
    <source>
        <dbReference type="EMBL" id="SHK31877.1"/>
    </source>
</evidence>
<dbReference type="Proteomes" id="UP000184387">
    <property type="component" value="Unassembled WGS sequence"/>
</dbReference>
<evidence type="ECO:0000259" key="4">
    <source>
        <dbReference type="Pfam" id="PF03389"/>
    </source>
</evidence>
<dbReference type="STRING" id="198092.SAMN02745194_04687"/>
<dbReference type="SUPFAM" id="SSF52540">
    <property type="entry name" value="P-loop containing nucleoside triphosphate hydrolases"/>
    <property type="match status" value="2"/>
</dbReference>
<gene>
    <name evidence="5" type="ORF">SAMN02745194_04687</name>
</gene>
<dbReference type="Gene3D" id="2.30.30.940">
    <property type="match status" value="1"/>
</dbReference>
<dbReference type="AlphaFoldDB" id="A0A1M6RHN7"/>
<organism evidence="5 6">
    <name type="scientific">Muricoccus roseus</name>
    <dbReference type="NCBI Taxonomy" id="198092"/>
    <lineage>
        <taxon>Bacteria</taxon>
        <taxon>Pseudomonadati</taxon>
        <taxon>Pseudomonadota</taxon>
        <taxon>Alphaproteobacteria</taxon>
        <taxon>Acetobacterales</taxon>
        <taxon>Roseomonadaceae</taxon>
        <taxon>Muricoccus</taxon>
    </lineage>
</organism>
<dbReference type="EMBL" id="FQZF01000043">
    <property type="protein sequence ID" value="SHK31877.1"/>
    <property type="molecule type" value="Genomic_DNA"/>
</dbReference>
<evidence type="ECO:0000313" key="6">
    <source>
        <dbReference type="Proteomes" id="UP000184387"/>
    </source>
</evidence>
<keyword evidence="2" id="KW-0184">Conjugation</keyword>
<evidence type="ECO:0000256" key="2">
    <source>
        <dbReference type="ARBA" id="ARBA00022971"/>
    </source>
</evidence>
<evidence type="ECO:0000256" key="1">
    <source>
        <dbReference type="ARBA" id="ARBA00010873"/>
    </source>
</evidence>
<dbReference type="CDD" id="cd18809">
    <property type="entry name" value="SF1_C_RecD"/>
    <property type="match status" value="1"/>
</dbReference>
<dbReference type="InterPro" id="IPR027417">
    <property type="entry name" value="P-loop_NTPase"/>
</dbReference>
<reference evidence="5 6" key="1">
    <citation type="submission" date="2016-11" db="EMBL/GenBank/DDBJ databases">
        <authorList>
            <person name="Jaros S."/>
            <person name="Januszkiewicz K."/>
            <person name="Wedrychowicz H."/>
        </authorList>
    </citation>
    <scope>NUCLEOTIDE SEQUENCE [LARGE SCALE GENOMIC DNA]</scope>
    <source>
        <strain evidence="5 6">DSM 14916</strain>
    </source>
</reference>
<feature type="region of interest" description="Disordered" evidence="3">
    <location>
        <begin position="1003"/>
        <end position="1029"/>
    </location>
</feature>
<proteinExistence type="inferred from homology"/>
<dbReference type="NCBIfam" id="TIGR02768">
    <property type="entry name" value="TraA_Ti"/>
    <property type="match status" value="1"/>
</dbReference>
<dbReference type="Gene3D" id="3.30.930.30">
    <property type="match status" value="1"/>
</dbReference>
<dbReference type="Pfam" id="PF13604">
    <property type="entry name" value="AAA_30"/>
    <property type="match status" value="1"/>
</dbReference>
<dbReference type="CDD" id="cd17933">
    <property type="entry name" value="DEXSc_RecD-like"/>
    <property type="match status" value="1"/>
</dbReference>
<protein>
    <submittedName>
        <fullName evidence="5">Ti-type conjugative transfer relaxase TraA</fullName>
    </submittedName>
</protein>
<feature type="region of interest" description="Disordered" evidence="3">
    <location>
        <begin position="789"/>
        <end position="809"/>
    </location>
</feature>